<evidence type="ECO:0000313" key="1">
    <source>
        <dbReference type="EMBL" id="AVO21619.1"/>
    </source>
</evidence>
<sequence length="306" mass="35493">MSDDDKNLEALHPIKADQAEKQATEYLGVMASQVYDLGNDETWKLPNPQLIPPDMKKRYLEHLRFMAEELDTEEQTDPITKEARSVQKWPLRYKGELVVDEELLCIALMGADAKKDREAYFKDGTVPETYAKFLAAGFAPGQINTTWTIMNKQLEDRRRADSKVHEAIALWCRYPEEIESDLWIHCHGTDIRWWHRGDLDERGCLKLSSRRLLNLVRSLPEKSEFKTNAPPPFGRDGDWPTDLKLLAATHNELAQYRASKYAGTPYEYEWTEYISPKVARERADEQEAEEEFHDLEFGKLVSRFGP</sequence>
<dbReference type="RefSeq" id="YP_009963613.1">
    <property type="nucleotide sequence ID" value="NC_051721.1"/>
</dbReference>
<dbReference type="Proteomes" id="UP000241634">
    <property type="component" value="Segment"/>
</dbReference>
<evidence type="ECO:0000313" key="2">
    <source>
        <dbReference type="Proteomes" id="UP000241634"/>
    </source>
</evidence>
<gene>
    <name evidence="1" type="primary">13</name>
    <name evidence="1" type="ORF">SEA_MOOMOO_13</name>
</gene>
<organism evidence="1 2">
    <name type="scientific">Mycobacterium phage MooMoo</name>
    <dbReference type="NCBI Taxonomy" id="2108127"/>
    <lineage>
        <taxon>Viruses</taxon>
        <taxon>Duplodnaviria</taxon>
        <taxon>Heunggongvirae</taxon>
        <taxon>Uroviricota</taxon>
        <taxon>Caudoviricetes</taxon>
        <taxon>Gracegardnervirinae</taxon>
        <taxon>Moomoovirus</taxon>
        <taxon>Moomoovirus moomoo</taxon>
    </lineage>
</organism>
<dbReference type="EMBL" id="MH001449">
    <property type="protein sequence ID" value="AVO21619.1"/>
    <property type="molecule type" value="Genomic_DNA"/>
</dbReference>
<reference evidence="2" key="1">
    <citation type="submission" date="2018-02" db="EMBL/GenBank/DDBJ databases">
        <authorList>
            <person name="Cohen D.B."/>
            <person name="Kent A.D."/>
        </authorList>
    </citation>
    <scope>NUCLEOTIDE SEQUENCE [LARGE SCALE GENOMIC DNA]</scope>
</reference>
<keyword evidence="2" id="KW-1185">Reference proteome</keyword>
<dbReference type="KEGG" id="vg:60335198"/>
<dbReference type="GeneID" id="60335198"/>
<proteinExistence type="predicted"/>
<name>A0A2P1JR40_9CAUD</name>
<protein>
    <submittedName>
        <fullName evidence="1">Tail assembly chaperone</fullName>
    </submittedName>
</protein>
<accession>A0A2P1JR40</accession>